<dbReference type="Gene3D" id="3.40.50.1820">
    <property type="entry name" value="alpha/beta hydrolase"/>
    <property type="match status" value="1"/>
</dbReference>
<evidence type="ECO:0000313" key="3">
    <source>
        <dbReference type="Proteomes" id="UP000018680"/>
    </source>
</evidence>
<dbReference type="GO" id="GO:0004622">
    <property type="term" value="F:phosphatidylcholine lysophospholipase activity"/>
    <property type="evidence" value="ECO:0007669"/>
    <property type="project" value="UniProtKB-EC"/>
</dbReference>
<evidence type="ECO:0000259" key="1">
    <source>
        <dbReference type="Pfam" id="PF12146"/>
    </source>
</evidence>
<dbReference type="eggNOG" id="COG2267">
    <property type="taxonomic scope" value="Bacteria"/>
</dbReference>
<dbReference type="EC" id="3.1.1.23" evidence="2"/>
<dbReference type="InterPro" id="IPR051044">
    <property type="entry name" value="MAG_DAG_Lipase"/>
</dbReference>
<dbReference type="GO" id="GO:0047372">
    <property type="term" value="F:monoacylglycerol lipase activity"/>
    <property type="evidence" value="ECO:0007669"/>
    <property type="project" value="UniProtKB-EC"/>
</dbReference>
<dbReference type="AlphaFoldDB" id="V5WD06"/>
<feature type="domain" description="Serine aminopeptidase S33" evidence="1">
    <location>
        <begin position="12"/>
        <end position="298"/>
    </location>
</feature>
<dbReference type="Proteomes" id="UP000018680">
    <property type="component" value="Chromosome"/>
</dbReference>
<dbReference type="EC" id="3.1.1.5" evidence="2"/>
<dbReference type="HOGENOM" id="CLU_026209_1_0_12"/>
<dbReference type="SUPFAM" id="SSF53474">
    <property type="entry name" value="alpha/beta-Hydrolases"/>
    <property type="match status" value="1"/>
</dbReference>
<protein>
    <submittedName>
        <fullName evidence="2">Putative Lysophospholipase, Monoglyceride lipase</fullName>
        <ecNumber evidence="2">3.1.1.23</ecNumber>
        <ecNumber evidence="2">3.1.1.5</ecNumber>
    </submittedName>
</protein>
<dbReference type="KEGG" id="slr:L21SP2_0230"/>
<keyword evidence="3" id="KW-1185">Reference proteome</keyword>
<organism evidence="2 3">
    <name type="scientific">Salinispira pacifica</name>
    <dbReference type="NCBI Taxonomy" id="1307761"/>
    <lineage>
        <taxon>Bacteria</taxon>
        <taxon>Pseudomonadati</taxon>
        <taxon>Spirochaetota</taxon>
        <taxon>Spirochaetia</taxon>
        <taxon>Spirochaetales</taxon>
        <taxon>Spirochaetaceae</taxon>
        <taxon>Salinispira</taxon>
    </lineage>
</organism>
<gene>
    <name evidence="2" type="ORF">L21SP2_0230</name>
</gene>
<dbReference type="EMBL" id="CP006939">
    <property type="protein sequence ID" value="AHC13672.1"/>
    <property type="molecule type" value="Genomic_DNA"/>
</dbReference>
<name>V5WD06_9SPIO</name>
<proteinExistence type="predicted"/>
<dbReference type="PANTHER" id="PTHR11614">
    <property type="entry name" value="PHOSPHOLIPASE-RELATED"/>
    <property type="match status" value="1"/>
</dbReference>
<keyword evidence="2" id="KW-0378">Hydrolase</keyword>
<dbReference type="InterPro" id="IPR022742">
    <property type="entry name" value="Hydrolase_4"/>
</dbReference>
<reference evidence="2 3" key="1">
    <citation type="journal article" date="2015" name="Stand. Genomic Sci.">
        <title>Complete genome sequence and description of Salinispira pacifica gen. nov., sp. nov., a novel spirochaete isolated form a hypersaline microbial mat.</title>
        <authorList>
            <person name="Ben Hania W."/>
            <person name="Joseph M."/>
            <person name="Schumann P."/>
            <person name="Bunk B."/>
            <person name="Fiebig A."/>
            <person name="Sproer C."/>
            <person name="Klenk H.P."/>
            <person name="Fardeau M.L."/>
            <person name="Spring S."/>
        </authorList>
    </citation>
    <scope>NUCLEOTIDE SEQUENCE [LARGE SCALE GENOMIC DNA]</scope>
    <source>
        <strain evidence="2 3">L21-RPul-D2</strain>
    </source>
</reference>
<dbReference type="Pfam" id="PF12146">
    <property type="entry name" value="Hydrolase_4"/>
    <property type="match status" value="1"/>
</dbReference>
<dbReference type="STRING" id="1307761.L21SP2_0230"/>
<dbReference type="PATRIC" id="fig|1307761.3.peg.231"/>
<sequence>MAFARIWHAKGEARGIILLVHGALEHSGRYGNFALFLAHHGYHVVGYDLRAHGYSALSSKHAGDSRAITRAIQETPDFGYMPGEEGWYLYLDDFAQVVDYISARYSGLKIFVFSHSMGSMIARSALSLLPPGQLGKIRGMILSGTPGNGGLRAKAGRIIVNSAIKKNGDAHISPKIHDLAFGPYSKSRKFSSVRTEQDWISSVPDEVDSYIADPLCGTLMRLGFYKTLAEGNIYLYSKAYKKALTGKSIPLMMIAGDHDPVSSFGRSVLRLADFFRRLDWQDVRVKIYPQGRHELLHDAMKARVYDDLLDWLNEH</sequence>
<evidence type="ECO:0000313" key="2">
    <source>
        <dbReference type="EMBL" id="AHC13672.1"/>
    </source>
</evidence>
<dbReference type="InterPro" id="IPR029058">
    <property type="entry name" value="AB_hydrolase_fold"/>
</dbReference>
<accession>V5WD06</accession>